<dbReference type="GO" id="GO:0005829">
    <property type="term" value="C:cytosol"/>
    <property type="evidence" value="ECO:0007669"/>
    <property type="project" value="GOC"/>
</dbReference>
<dbReference type="InterPro" id="IPR053938">
    <property type="entry name" value="PTM1-like_N"/>
</dbReference>
<feature type="domain" description="PTM1-like N-terminal" evidence="11">
    <location>
        <begin position="37"/>
        <end position="161"/>
    </location>
</feature>
<feature type="transmembrane region" description="Helical" evidence="8">
    <location>
        <begin position="211"/>
        <end position="231"/>
    </location>
</feature>
<evidence type="ECO:0000313" key="12">
    <source>
        <dbReference type="EMBL" id="KAJ3573040.1"/>
    </source>
</evidence>
<feature type="transmembrane region" description="Helical" evidence="8">
    <location>
        <begin position="392"/>
        <end position="414"/>
    </location>
</feature>
<evidence type="ECO:0000256" key="7">
    <source>
        <dbReference type="SAM" id="MobiDB-lite"/>
    </source>
</evidence>
<dbReference type="InterPro" id="IPR009637">
    <property type="entry name" value="GPR107/GPR108-like"/>
</dbReference>
<evidence type="ECO:0000256" key="2">
    <source>
        <dbReference type="ARBA" id="ARBA00007883"/>
    </source>
</evidence>
<dbReference type="GO" id="GO:0016020">
    <property type="term" value="C:membrane"/>
    <property type="evidence" value="ECO:0007669"/>
    <property type="project" value="UniProtKB-SubCell"/>
</dbReference>
<dbReference type="Pfam" id="PF21902">
    <property type="entry name" value="PTM1-like_N"/>
    <property type="match status" value="1"/>
</dbReference>
<evidence type="ECO:0000256" key="9">
    <source>
        <dbReference type="SAM" id="SignalP"/>
    </source>
</evidence>
<evidence type="ECO:0000256" key="3">
    <source>
        <dbReference type="ARBA" id="ARBA00022692"/>
    </source>
</evidence>
<feature type="transmembrane region" description="Helical" evidence="8">
    <location>
        <begin position="243"/>
        <end position="262"/>
    </location>
</feature>
<evidence type="ECO:0000259" key="11">
    <source>
        <dbReference type="Pfam" id="PF21902"/>
    </source>
</evidence>
<feature type="transmembrane region" description="Helical" evidence="8">
    <location>
        <begin position="434"/>
        <end position="453"/>
    </location>
</feature>
<feature type="signal peptide" evidence="9">
    <location>
        <begin position="1"/>
        <end position="25"/>
    </location>
</feature>
<dbReference type="InterPro" id="IPR053937">
    <property type="entry name" value="GOST_TM"/>
</dbReference>
<dbReference type="AlphaFoldDB" id="A0AAD5VYG2"/>
<evidence type="ECO:0000256" key="8">
    <source>
        <dbReference type="SAM" id="Phobius"/>
    </source>
</evidence>
<keyword evidence="3 8" id="KW-0812">Transmembrane</keyword>
<feature type="transmembrane region" description="Helical" evidence="8">
    <location>
        <begin position="319"/>
        <end position="340"/>
    </location>
</feature>
<dbReference type="GO" id="GO:0042147">
    <property type="term" value="P:retrograde transport, endosome to Golgi"/>
    <property type="evidence" value="ECO:0007669"/>
    <property type="project" value="TreeGrafter"/>
</dbReference>
<dbReference type="Pfam" id="PF06814">
    <property type="entry name" value="GOST_TM"/>
    <property type="match status" value="1"/>
</dbReference>
<dbReference type="EMBL" id="JANIEX010000117">
    <property type="protein sequence ID" value="KAJ3573040.1"/>
    <property type="molecule type" value="Genomic_DNA"/>
</dbReference>
<evidence type="ECO:0000313" key="13">
    <source>
        <dbReference type="Proteomes" id="UP001213000"/>
    </source>
</evidence>
<sequence>MPPKATAMYSLLFISLLSLILPVFAFQVPISASDYSRQTCSGMWSGDNTYINVTFDKGSKGQVAMVIYEWADAQYLGKASGPADEDDITPKTFVCTSDALASGLFFGLHASFFSSKATRTVSTIDNAVISRANPNPSPDGILTYSEVIHYSVTKTGYYCIDILAILPISSSFSGRQAPTDVEFHPDYEGNILFQNTFNGQLEAMDYPKVNFYFVMTLIYVVVGAAWGYLCWKHSQDILPLQHYLSGLMGLLVIEMLANWAYYRYLNAHGRGTVATVFLIVVSILDAGKASMSFFMLLVVAKGLSVVKESLGRTMLKCQILAGAHFLFGVFYSVGIVELSLESTSALVLLMFVVPLAFTLSGFLLWIMYSLNATITYLRERKQRYKLRMFQRLHYVLIFVVVTIFIFFVVSSFAFTGRLAQDFEAKQWKVRWWLLDGWLALLYLGAFGVISYLWRPSDNNRRLAMSDEIAQDENDAEDYDLESLNHRQRLRDDDDDDATLVGSRRIPSVAEDQVVFEIGDEDDEEEDPTKKHRPERLSGENVHPHHSGERQGLMGQDDDKDD</sequence>
<evidence type="ECO:0000256" key="4">
    <source>
        <dbReference type="ARBA" id="ARBA00022729"/>
    </source>
</evidence>
<evidence type="ECO:0000256" key="5">
    <source>
        <dbReference type="ARBA" id="ARBA00022989"/>
    </source>
</evidence>
<accession>A0AAD5VYG2</accession>
<dbReference type="Proteomes" id="UP001213000">
    <property type="component" value="Unassembled WGS sequence"/>
</dbReference>
<dbReference type="PANTHER" id="PTHR21229">
    <property type="entry name" value="LUNG SEVEN TRANSMEMBRANE RECEPTOR"/>
    <property type="match status" value="1"/>
</dbReference>
<feature type="region of interest" description="Disordered" evidence="7">
    <location>
        <begin position="510"/>
        <end position="561"/>
    </location>
</feature>
<organism evidence="12 13">
    <name type="scientific">Leucocoprinus birnbaumii</name>
    <dbReference type="NCBI Taxonomy" id="56174"/>
    <lineage>
        <taxon>Eukaryota</taxon>
        <taxon>Fungi</taxon>
        <taxon>Dikarya</taxon>
        <taxon>Basidiomycota</taxon>
        <taxon>Agaricomycotina</taxon>
        <taxon>Agaricomycetes</taxon>
        <taxon>Agaricomycetidae</taxon>
        <taxon>Agaricales</taxon>
        <taxon>Agaricineae</taxon>
        <taxon>Agaricaceae</taxon>
        <taxon>Leucocoprinus</taxon>
    </lineage>
</organism>
<feature type="domain" description="GOST seven transmembrane" evidence="10">
    <location>
        <begin position="207"/>
        <end position="460"/>
    </location>
</feature>
<keyword evidence="4 9" id="KW-0732">Signal</keyword>
<name>A0AAD5VYG2_9AGAR</name>
<comment type="similarity">
    <text evidence="2">Belongs to the LU7TM family.</text>
</comment>
<feature type="compositionally biased region" description="Basic and acidic residues" evidence="7">
    <location>
        <begin position="534"/>
        <end position="548"/>
    </location>
</feature>
<gene>
    <name evidence="12" type="ORF">NP233_g2678</name>
</gene>
<feature type="transmembrane region" description="Helical" evidence="8">
    <location>
        <begin position="346"/>
        <end position="371"/>
    </location>
</feature>
<evidence type="ECO:0000256" key="1">
    <source>
        <dbReference type="ARBA" id="ARBA00004141"/>
    </source>
</evidence>
<dbReference type="GO" id="GO:0005794">
    <property type="term" value="C:Golgi apparatus"/>
    <property type="evidence" value="ECO:0007669"/>
    <property type="project" value="TreeGrafter"/>
</dbReference>
<proteinExistence type="inferred from homology"/>
<dbReference type="PANTHER" id="PTHR21229:SF1">
    <property type="entry name" value="GH17801P"/>
    <property type="match status" value="1"/>
</dbReference>
<comment type="caution">
    <text evidence="12">The sequence shown here is derived from an EMBL/GenBank/DDBJ whole genome shotgun (WGS) entry which is preliminary data.</text>
</comment>
<comment type="subcellular location">
    <subcellularLocation>
        <location evidence="1">Membrane</location>
        <topology evidence="1">Multi-pass membrane protein</topology>
    </subcellularLocation>
</comment>
<feature type="chain" id="PRO_5042105735" evidence="9">
    <location>
        <begin position="26"/>
        <end position="561"/>
    </location>
</feature>
<keyword evidence="6 8" id="KW-0472">Membrane</keyword>
<reference evidence="12" key="1">
    <citation type="submission" date="2022-07" db="EMBL/GenBank/DDBJ databases">
        <title>Genome Sequence of Leucocoprinus birnbaumii.</title>
        <authorList>
            <person name="Buettner E."/>
        </authorList>
    </citation>
    <scope>NUCLEOTIDE SEQUENCE</scope>
    <source>
        <strain evidence="12">VT141</strain>
    </source>
</reference>
<evidence type="ECO:0000256" key="6">
    <source>
        <dbReference type="ARBA" id="ARBA00023136"/>
    </source>
</evidence>
<keyword evidence="13" id="KW-1185">Reference proteome</keyword>
<feature type="compositionally biased region" description="Acidic residues" evidence="7">
    <location>
        <begin position="517"/>
        <end position="526"/>
    </location>
</feature>
<protein>
    <submittedName>
        <fullName evidence="12">Uncharacterized protein</fullName>
    </submittedName>
</protein>
<keyword evidence="5 8" id="KW-1133">Transmembrane helix</keyword>
<evidence type="ECO:0000259" key="10">
    <source>
        <dbReference type="Pfam" id="PF06814"/>
    </source>
</evidence>
<feature type="transmembrane region" description="Helical" evidence="8">
    <location>
        <begin position="274"/>
        <end position="299"/>
    </location>
</feature>